<dbReference type="InterPro" id="IPR036069">
    <property type="entry name" value="DUF34/NIF3_sf"/>
</dbReference>
<reference evidence="1 2" key="1">
    <citation type="journal article" date="2012" name="Stand. Genomic Sci.">
        <title>Complete genome sequence of Marinomonas posidonica type strain (IVIA-Po-181(T)).</title>
        <authorList>
            <person name="Lucas-Elio P."/>
            <person name="Goodwin L."/>
            <person name="Woyke T."/>
            <person name="Pitluck S."/>
            <person name="Nolan M."/>
            <person name="Kyrpides N.C."/>
            <person name="Detter J.C."/>
            <person name="Copeland A."/>
            <person name="Lu M."/>
            <person name="Bruce D."/>
            <person name="Detter C."/>
            <person name="Tapia R."/>
            <person name="Han S."/>
            <person name="Land M.L."/>
            <person name="Ivanova N."/>
            <person name="Mikhailova N."/>
            <person name="Johnston A.W."/>
            <person name="Sanchez-Amat A."/>
        </authorList>
    </citation>
    <scope>NUCLEOTIDE SEQUENCE [LARGE SCALE GENOMIC DNA]</scope>
    <source>
        <strain evidence="2">CECT 7376 / NCIMB 14433 / IVIA-Po-181</strain>
    </source>
</reference>
<name>F6D0D1_MARPP</name>
<accession>F6D0D1</accession>
<dbReference type="STRING" id="491952.Mar181_0596"/>
<dbReference type="KEGG" id="mpc:Mar181_0596"/>
<dbReference type="EMBL" id="CP002771">
    <property type="protein sequence ID" value="AEF53653.1"/>
    <property type="molecule type" value="Genomic_DNA"/>
</dbReference>
<sequence>MYSLVFYVPASHLEQVKSAVFEAGAGRVGAYEACCWQTLGQGQFRPVSGAQPFIGEVGQVELVEEYRVEMVMLYEYKEAVVAALRLAHPYEEVAYHLNRIES</sequence>
<dbReference type="Gene3D" id="3.30.70.120">
    <property type="match status" value="1"/>
</dbReference>
<dbReference type="AlphaFoldDB" id="F6D0D1"/>
<evidence type="ECO:0000313" key="1">
    <source>
        <dbReference type="EMBL" id="AEF53653.1"/>
    </source>
</evidence>
<dbReference type="Proteomes" id="UP000009230">
    <property type="component" value="Chromosome"/>
</dbReference>
<dbReference type="InterPro" id="IPR015867">
    <property type="entry name" value="N-reg_PII/ATP_PRibTrfase_C"/>
</dbReference>
<dbReference type="OrthoDB" id="9795763at2"/>
<gene>
    <name evidence="1" type="ordered locus">Mar181_0596</name>
</gene>
<dbReference type="FunFam" id="3.30.70.120:FF:000006">
    <property type="entry name" value="GTP cyclohydrolase 1 type 2 homolog"/>
    <property type="match status" value="1"/>
</dbReference>
<proteinExistence type="predicted"/>
<dbReference type="RefSeq" id="WP_013795130.1">
    <property type="nucleotide sequence ID" value="NC_015559.1"/>
</dbReference>
<keyword evidence="2" id="KW-1185">Reference proteome</keyword>
<organism evidence="1 2">
    <name type="scientific">Marinomonas posidonica (strain CECT 7376 / NCIMB 14433 / IVIA-Po-181)</name>
    <dbReference type="NCBI Taxonomy" id="491952"/>
    <lineage>
        <taxon>Bacteria</taxon>
        <taxon>Pseudomonadati</taxon>
        <taxon>Pseudomonadota</taxon>
        <taxon>Gammaproteobacteria</taxon>
        <taxon>Oceanospirillales</taxon>
        <taxon>Oceanospirillaceae</taxon>
        <taxon>Marinomonas</taxon>
    </lineage>
</organism>
<dbReference type="eggNOG" id="COG3323">
    <property type="taxonomic scope" value="Bacteria"/>
</dbReference>
<dbReference type="HOGENOM" id="CLU_120084_3_0_6"/>
<dbReference type="SUPFAM" id="SSF102705">
    <property type="entry name" value="NIF3 (NGG1p interacting factor 3)-like"/>
    <property type="match status" value="1"/>
</dbReference>
<evidence type="ECO:0008006" key="3">
    <source>
        <dbReference type="Google" id="ProtNLM"/>
    </source>
</evidence>
<protein>
    <recommendedName>
        <fullName evidence="3">NGG1p interacting factor NIF3</fullName>
    </recommendedName>
</protein>
<dbReference type="PANTHER" id="PTHR41774:SF1">
    <property type="entry name" value="NGG1P INTERACTING FACTOR NIF3"/>
    <property type="match status" value="1"/>
</dbReference>
<dbReference type="PANTHER" id="PTHR41774">
    <property type="match status" value="1"/>
</dbReference>
<evidence type="ECO:0000313" key="2">
    <source>
        <dbReference type="Proteomes" id="UP000009230"/>
    </source>
</evidence>